<accession>A0AAW0TMR3</accession>
<reference evidence="3 4" key="1">
    <citation type="submission" date="2023-03" db="EMBL/GenBank/DDBJ databases">
        <title>High-quality genome of Scylla paramamosain provides insights in environmental adaptation.</title>
        <authorList>
            <person name="Zhang L."/>
        </authorList>
    </citation>
    <scope>NUCLEOTIDE SEQUENCE [LARGE SCALE GENOMIC DNA]</scope>
    <source>
        <strain evidence="3">LZ_2023a</strain>
        <tissue evidence="3">Muscle</tissue>
    </source>
</reference>
<feature type="compositionally biased region" description="Basic and acidic residues" evidence="1">
    <location>
        <begin position="367"/>
        <end position="377"/>
    </location>
</feature>
<name>A0AAW0TMR3_SCYPA</name>
<feature type="compositionally biased region" description="Basic and acidic residues" evidence="1">
    <location>
        <begin position="423"/>
        <end position="433"/>
    </location>
</feature>
<protein>
    <submittedName>
        <fullName evidence="3">Uncharacterized protein</fullName>
    </submittedName>
</protein>
<gene>
    <name evidence="3" type="ORF">O3P69_020793</name>
</gene>
<feature type="compositionally biased region" description="Polar residues" evidence="1">
    <location>
        <begin position="238"/>
        <end position="249"/>
    </location>
</feature>
<dbReference type="Proteomes" id="UP001487740">
    <property type="component" value="Unassembled WGS sequence"/>
</dbReference>
<evidence type="ECO:0000313" key="3">
    <source>
        <dbReference type="EMBL" id="KAK8389059.1"/>
    </source>
</evidence>
<evidence type="ECO:0000256" key="1">
    <source>
        <dbReference type="SAM" id="MobiDB-lite"/>
    </source>
</evidence>
<comment type="caution">
    <text evidence="3">The sequence shown here is derived from an EMBL/GenBank/DDBJ whole genome shotgun (WGS) entry which is preliminary data.</text>
</comment>
<organism evidence="3 4">
    <name type="scientific">Scylla paramamosain</name>
    <name type="common">Mud crab</name>
    <dbReference type="NCBI Taxonomy" id="85552"/>
    <lineage>
        <taxon>Eukaryota</taxon>
        <taxon>Metazoa</taxon>
        <taxon>Ecdysozoa</taxon>
        <taxon>Arthropoda</taxon>
        <taxon>Crustacea</taxon>
        <taxon>Multicrustacea</taxon>
        <taxon>Malacostraca</taxon>
        <taxon>Eumalacostraca</taxon>
        <taxon>Eucarida</taxon>
        <taxon>Decapoda</taxon>
        <taxon>Pleocyemata</taxon>
        <taxon>Brachyura</taxon>
        <taxon>Eubrachyura</taxon>
        <taxon>Portunoidea</taxon>
        <taxon>Portunidae</taxon>
        <taxon>Portuninae</taxon>
        <taxon>Scylla</taxon>
    </lineage>
</organism>
<proteinExistence type="predicted"/>
<feature type="transmembrane region" description="Helical" evidence="2">
    <location>
        <begin position="180"/>
        <end position="204"/>
    </location>
</feature>
<evidence type="ECO:0000256" key="2">
    <source>
        <dbReference type="SAM" id="Phobius"/>
    </source>
</evidence>
<keyword evidence="2" id="KW-1133">Transmembrane helix</keyword>
<feature type="region of interest" description="Disordered" evidence="1">
    <location>
        <begin position="364"/>
        <end position="433"/>
    </location>
</feature>
<feature type="region of interest" description="Disordered" evidence="1">
    <location>
        <begin position="238"/>
        <end position="288"/>
    </location>
</feature>
<keyword evidence="2" id="KW-0472">Membrane</keyword>
<keyword evidence="2" id="KW-0812">Transmembrane</keyword>
<dbReference type="AlphaFoldDB" id="A0AAW0TMR3"/>
<keyword evidence="4" id="KW-1185">Reference proteome</keyword>
<sequence length="433" mass="47724">MNVALSPARVIITQLKMGWLAASLLTVTFVLSAARPDGGVCHLHNYVSSCVLNILEEHIEATAIINHCHVPLDITFLIVYQYRNSTRHSWKYTFVTSNQNERVLIPGLLLPSAPHAPVFLYARVPEREFNMHNSSFVAIQASFIAELGRDKWEEADFLNHTVFISPSSDCHFSRDGTDPIPWIIGGLFGVALLSGLLGGGYHLYRKRKMAADELALVSAMEVGMPGAQPYQMDTVVQQTTTGESSGQEKTTGDGNTNGTADSMTKRPKSPDQGNNEEEPSGRKGFKFGRLKEETSFQDDTPEFDDSSVIIANPAYQEENHHLQKQAEIIKQEQADKFSPTSQDHKLRQGGGIVNCMYQDGVDASHQWQEEEEKKQEVLDEMTASDDCKAETDESLEGSSQVGQGARRKVRGAVSSSTIVTTKVGDDGDSQKCL</sequence>
<evidence type="ECO:0000313" key="4">
    <source>
        <dbReference type="Proteomes" id="UP001487740"/>
    </source>
</evidence>
<dbReference type="EMBL" id="JARAKH010000028">
    <property type="protein sequence ID" value="KAK8389059.1"/>
    <property type="molecule type" value="Genomic_DNA"/>
</dbReference>